<dbReference type="SUPFAM" id="SSF102588">
    <property type="entry name" value="LmbE-like"/>
    <property type="match status" value="1"/>
</dbReference>
<dbReference type="RefSeq" id="WP_237875303.1">
    <property type="nucleotide sequence ID" value="NZ_JAKLTR010000015.1"/>
</dbReference>
<keyword evidence="2" id="KW-1185">Reference proteome</keyword>
<protein>
    <submittedName>
        <fullName evidence="1">PIG-L family deacetylase</fullName>
    </submittedName>
</protein>
<reference evidence="1" key="1">
    <citation type="submission" date="2022-01" db="EMBL/GenBank/DDBJ databases">
        <authorList>
            <person name="Jo J.-H."/>
            <person name="Im W.-T."/>
        </authorList>
    </citation>
    <scope>NUCLEOTIDE SEQUENCE</scope>
    <source>
        <strain evidence="1">NA20</strain>
    </source>
</reference>
<dbReference type="EMBL" id="JAKLTR010000015">
    <property type="protein sequence ID" value="MCG2616766.1"/>
    <property type="molecule type" value="Genomic_DNA"/>
</dbReference>
<proteinExistence type="predicted"/>
<dbReference type="InterPro" id="IPR003737">
    <property type="entry name" value="GlcNAc_PI_deacetylase-related"/>
</dbReference>
<dbReference type="Gene3D" id="3.40.50.10320">
    <property type="entry name" value="LmbE-like"/>
    <property type="match status" value="1"/>
</dbReference>
<evidence type="ECO:0000313" key="2">
    <source>
        <dbReference type="Proteomes" id="UP001165367"/>
    </source>
</evidence>
<dbReference type="PANTHER" id="PTHR12993">
    <property type="entry name" value="N-ACETYLGLUCOSAMINYL-PHOSPHATIDYLINOSITOL DE-N-ACETYLASE-RELATED"/>
    <property type="match status" value="1"/>
</dbReference>
<comment type="caution">
    <text evidence="1">The sequence shown here is derived from an EMBL/GenBank/DDBJ whole genome shotgun (WGS) entry which is preliminary data.</text>
</comment>
<name>A0ABS9KWR6_9BACT</name>
<dbReference type="Proteomes" id="UP001165367">
    <property type="component" value="Unassembled WGS sequence"/>
</dbReference>
<accession>A0ABS9KWR6</accession>
<evidence type="ECO:0000313" key="1">
    <source>
        <dbReference type="EMBL" id="MCG2616766.1"/>
    </source>
</evidence>
<dbReference type="PANTHER" id="PTHR12993:SF11">
    <property type="entry name" value="N-ACETYLGLUCOSAMINYL-PHOSPHATIDYLINOSITOL DE-N-ACETYLASE"/>
    <property type="match status" value="1"/>
</dbReference>
<sequence length="250" mass="27807">MFLLFVALIAGAQKAQNNRTILFVGAHPDDETAISEVLHKYARSGNKVFVIIATDGKDGTRVTKIPAGDSLGMLRKAESACGCEILGAEPPIFFGIERLDTKIGVGKYFKEHQRFRDSLKARIPAINPDIIITAGPDGDTHHSEHIVVGAAVTELLLAEGWVDKYPLYHFAWKKGIVSVDDGSYTDEQYFNVKISFTSEDEKKAIEALNCYVTQYTAAELTQEAANKLKDRSNTIYFRKFEVKKGIRNDF</sequence>
<dbReference type="InterPro" id="IPR024078">
    <property type="entry name" value="LmbE-like_dom_sf"/>
</dbReference>
<gene>
    <name evidence="1" type="ORF">LZZ85_20875</name>
</gene>
<dbReference type="Pfam" id="PF02585">
    <property type="entry name" value="PIG-L"/>
    <property type="match status" value="1"/>
</dbReference>
<organism evidence="1 2">
    <name type="scientific">Terrimonas ginsenosidimutans</name>
    <dbReference type="NCBI Taxonomy" id="2908004"/>
    <lineage>
        <taxon>Bacteria</taxon>
        <taxon>Pseudomonadati</taxon>
        <taxon>Bacteroidota</taxon>
        <taxon>Chitinophagia</taxon>
        <taxon>Chitinophagales</taxon>
        <taxon>Chitinophagaceae</taxon>
        <taxon>Terrimonas</taxon>
    </lineage>
</organism>